<evidence type="ECO:0000313" key="3">
    <source>
        <dbReference type="EnsemblMetazoa" id="ASIC019543-PA"/>
    </source>
</evidence>
<evidence type="ECO:0000256" key="1">
    <source>
        <dbReference type="SAM" id="MobiDB-lite"/>
    </source>
</evidence>
<reference evidence="3" key="2">
    <citation type="submission" date="2020-05" db="UniProtKB">
        <authorList>
            <consortium name="EnsemblMetazoa"/>
        </authorList>
    </citation>
    <scope>IDENTIFICATION</scope>
</reference>
<feature type="region of interest" description="Disordered" evidence="1">
    <location>
        <begin position="45"/>
        <end position="69"/>
    </location>
</feature>
<dbReference type="Proteomes" id="UP000030765">
    <property type="component" value="Unassembled WGS sequence"/>
</dbReference>
<name>A0A084WMC2_ANOSI</name>
<organism evidence="2">
    <name type="scientific">Anopheles sinensis</name>
    <name type="common">Mosquito</name>
    <dbReference type="NCBI Taxonomy" id="74873"/>
    <lineage>
        <taxon>Eukaryota</taxon>
        <taxon>Metazoa</taxon>
        <taxon>Ecdysozoa</taxon>
        <taxon>Arthropoda</taxon>
        <taxon>Hexapoda</taxon>
        <taxon>Insecta</taxon>
        <taxon>Pterygota</taxon>
        <taxon>Neoptera</taxon>
        <taxon>Endopterygota</taxon>
        <taxon>Diptera</taxon>
        <taxon>Nematocera</taxon>
        <taxon>Culicoidea</taxon>
        <taxon>Culicidae</taxon>
        <taxon>Anophelinae</taxon>
        <taxon>Anopheles</taxon>
    </lineage>
</organism>
<gene>
    <name evidence="2" type="ORF">ZHAS_00019543</name>
</gene>
<dbReference type="AlphaFoldDB" id="A0A084WMC2"/>
<dbReference type="EMBL" id="KE525352">
    <property type="protein sequence ID" value="KFB51366.1"/>
    <property type="molecule type" value="Genomic_DNA"/>
</dbReference>
<reference evidence="2 4" key="1">
    <citation type="journal article" date="2014" name="BMC Genomics">
        <title>Genome sequence of Anopheles sinensis provides insight into genetics basis of mosquito competence for malaria parasites.</title>
        <authorList>
            <person name="Zhou D."/>
            <person name="Zhang D."/>
            <person name="Ding G."/>
            <person name="Shi L."/>
            <person name="Hou Q."/>
            <person name="Ye Y."/>
            <person name="Xu Y."/>
            <person name="Zhou H."/>
            <person name="Xiong C."/>
            <person name="Li S."/>
            <person name="Yu J."/>
            <person name="Hong S."/>
            <person name="Yu X."/>
            <person name="Zou P."/>
            <person name="Chen C."/>
            <person name="Chang X."/>
            <person name="Wang W."/>
            <person name="Lv Y."/>
            <person name="Sun Y."/>
            <person name="Ma L."/>
            <person name="Shen B."/>
            <person name="Zhu C."/>
        </authorList>
    </citation>
    <scope>NUCLEOTIDE SEQUENCE [LARGE SCALE GENOMIC DNA]</scope>
</reference>
<evidence type="ECO:0000313" key="4">
    <source>
        <dbReference type="Proteomes" id="UP000030765"/>
    </source>
</evidence>
<evidence type="ECO:0000313" key="2">
    <source>
        <dbReference type="EMBL" id="KFB51366.1"/>
    </source>
</evidence>
<accession>A0A084WMC2</accession>
<keyword evidence="4" id="KW-1185">Reference proteome</keyword>
<protein>
    <submittedName>
        <fullName evidence="2 3">Cna B domain-containing protein</fullName>
    </submittedName>
</protein>
<dbReference type="EnsemblMetazoa" id="ASIC019543-RA">
    <property type="protein sequence ID" value="ASIC019543-PA"/>
    <property type="gene ID" value="ASIC019543"/>
</dbReference>
<proteinExistence type="predicted"/>
<sequence>MVSSWRLAYKVAAIQPRARTGLTALSTVRSGCKLLRCGPCGSENHQGPMRISDPRSETESETLGTVVPGSGGMLQGNRGLWQTALLGTFQNLVPAEWKITTPTTTSDGSKGDASELRTAPEAVICIL</sequence>
<dbReference type="EMBL" id="ATLV01024422">
    <property type="status" value="NOT_ANNOTATED_CDS"/>
    <property type="molecule type" value="Genomic_DNA"/>
</dbReference>
<dbReference type="VEuPathDB" id="VectorBase:ASIC019543"/>